<comment type="caution">
    <text evidence="4">The sequence shown here is derived from an EMBL/GenBank/DDBJ whole genome shotgun (WGS) entry which is preliminary data.</text>
</comment>
<protein>
    <submittedName>
        <fullName evidence="4">Tail fiber domain-containing protein</fullName>
    </submittedName>
</protein>
<evidence type="ECO:0000256" key="1">
    <source>
        <dbReference type="SAM" id="Coils"/>
    </source>
</evidence>
<feature type="coiled-coil region" evidence="1">
    <location>
        <begin position="259"/>
        <end position="286"/>
    </location>
</feature>
<gene>
    <name evidence="4" type="ORF">EYD46_06205</name>
</gene>
<keyword evidence="2" id="KW-0732">Signal</keyword>
<dbReference type="Pfam" id="PF13884">
    <property type="entry name" value="Peptidase_S74"/>
    <property type="match status" value="1"/>
</dbReference>
<feature type="domain" description="Peptidase S74" evidence="3">
    <location>
        <begin position="129"/>
        <end position="280"/>
    </location>
</feature>
<evidence type="ECO:0000256" key="2">
    <source>
        <dbReference type="SAM" id="SignalP"/>
    </source>
</evidence>
<sequence length="286" mass="32496">MKTKIFLFVLLSFAITFHIQSQIKVNASGKVGIAGYEPSNSYSIRGESASYYNADFNSSYSINNGAWYSYVYEAAAVGQNISNNYSLRIRPSQNVINTLYITDGSYTTSGTTLHVDGDATITGTLHNPSDRRLKKEVDTIDSKKLFRKLSKIRGKRYKFKSRKELLAMHESGEFKFTIDTIYKKIKIPNKEKPGDSIRILTDDIKRIRINTPKFNKGKQYGIIAQDVIEEFPELVSLDENSGVYSVNYVGFIPLLIEAVNLQKEEVSKMSRQIDRLKERIKVLEAN</sequence>
<proteinExistence type="predicted"/>
<keyword evidence="5" id="KW-1185">Reference proteome</keyword>
<dbReference type="RefSeq" id="WP_130936188.1">
    <property type="nucleotide sequence ID" value="NZ_BMEE01000001.1"/>
</dbReference>
<dbReference type="Proteomes" id="UP000292372">
    <property type="component" value="Unassembled WGS sequence"/>
</dbReference>
<dbReference type="PROSITE" id="PS51688">
    <property type="entry name" value="ICA"/>
    <property type="match status" value="1"/>
</dbReference>
<reference evidence="4 5" key="1">
    <citation type="journal article" date="2015" name="Int. J. Syst. Evol. Microbiol.">
        <title>Hyunsoonleella pacifica sp. nov., isolated from seawater of South Pacific Gyre.</title>
        <authorList>
            <person name="Gao X."/>
            <person name="Zhang Z."/>
            <person name="Dai X."/>
            <person name="Zhang X.H."/>
        </authorList>
    </citation>
    <scope>NUCLEOTIDE SEQUENCE [LARGE SCALE GENOMIC DNA]</scope>
    <source>
        <strain evidence="4 5">SW033</strain>
    </source>
</reference>
<dbReference type="OrthoDB" id="9807669at2"/>
<feature type="chain" id="PRO_5020623840" evidence="2">
    <location>
        <begin position="22"/>
        <end position="286"/>
    </location>
</feature>
<organism evidence="4 5">
    <name type="scientific">Hyunsoonleella pacifica</name>
    <dbReference type="NCBI Taxonomy" id="1080224"/>
    <lineage>
        <taxon>Bacteria</taxon>
        <taxon>Pseudomonadati</taxon>
        <taxon>Bacteroidota</taxon>
        <taxon>Flavobacteriia</taxon>
        <taxon>Flavobacteriales</taxon>
        <taxon>Flavobacteriaceae</taxon>
    </lineage>
</organism>
<dbReference type="InterPro" id="IPR030392">
    <property type="entry name" value="S74_ICA"/>
</dbReference>
<evidence type="ECO:0000313" key="4">
    <source>
        <dbReference type="EMBL" id="TBN17898.1"/>
    </source>
</evidence>
<keyword evidence="1" id="KW-0175">Coiled coil</keyword>
<evidence type="ECO:0000313" key="5">
    <source>
        <dbReference type="Proteomes" id="UP000292372"/>
    </source>
</evidence>
<dbReference type="AlphaFoldDB" id="A0A4V6MT92"/>
<name>A0A4V6MT92_9FLAO</name>
<feature type="signal peptide" evidence="2">
    <location>
        <begin position="1"/>
        <end position="21"/>
    </location>
</feature>
<dbReference type="EMBL" id="SIRS01000002">
    <property type="protein sequence ID" value="TBN17898.1"/>
    <property type="molecule type" value="Genomic_DNA"/>
</dbReference>
<evidence type="ECO:0000259" key="3">
    <source>
        <dbReference type="PROSITE" id="PS51688"/>
    </source>
</evidence>
<accession>A0A4V6MT92</accession>